<feature type="domain" description="AAA+ ATPase" evidence="1">
    <location>
        <begin position="78"/>
        <end position="200"/>
    </location>
</feature>
<organism evidence="2 3">
    <name type="scientific">Acidithiobacillus caldus (strain ATCC 51756 / DSM 8584 / KU)</name>
    <dbReference type="NCBI Taxonomy" id="637389"/>
    <lineage>
        <taxon>Bacteria</taxon>
        <taxon>Pseudomonadati</taxon>
        <taxon>Pseudomonadota</taxon>
        <taxon>Acidithiobacillia</taxon>
        <taxon>Acidithiobacillales</taxon>
        <taxon>Acidithiobacillaceae</taxon>
        <taxon>Acidithiobacillus</taxon>
    </lineage>
</organism>
<gene>
    <name evidence="2" type="ORF">Acaty_c0805</name>
</gene>
<dbReference type="RefSeq" id="WP_004871044.1">
    <property type="nucleotide sequence ID" value="NZ_CP005986.1"/>
</dbReference>
<dbReference type="InterPro" id="IPR003593">
    <property type="entry name" value="AAA+_ATPase"/>
</dbReference>
<dbReference type="SUPFAM" id="SSF52540">
    <property type="entry name" value="P-loop containing nucleoside triphosphate hydrolases"/>
    <property type="match status" value="1"/>
</dbReference>
<dbReference type="Proteomes" id="UP000005522">
    <property type="component" value="Chromosome"/>
</dbReference>
<sequence>MEGREFLEWLAHSMEGQGSAAGPDFADSIAARWRHRPWGGHLEAVRRADLPDLDSLLGIDEAKATLLENTRQFVAGLPANDALLWGGRGTGKSSLVKALLGAFHPNGLRLVELDAAGILDLPEILAALAVADPEARYRFILFCDDLSFGSEDPAYKALKSLLDGGVEARPENVLLYATSNRRHLLPRHFADNEEYHRHGEEIIPGETAEEKISLSERFGLWLGFYPFDQEQYLRIVAEHLRLLGSNADSALWRDEALCWSLQRGSRSGRVARQFARHWVGSRALAGGQGFGS</sequence>
<dbReference type="InterPro" id="IPR027417">
    <property type="entry name" value="P-loop_NTPase"/>
</dbReference>
<dbReference type="Pfam" id="PF05673">
    <property type="entry name" value="DUF815"/>
    <property type="match status" value="1"/>
</dbReference>
<dbReference type="AlphaFoldDB" id="A0A059ZXN7"/>
<dbReference type="HOGENOM" id="CLU_039512_0_1_6"/>
<reference evidence="2 3" key="1">
    <citation type="journal article" date="2009" name="J. Bacteriol.">
        <title>Draft genome sequence of the extremely acidophilic bacterium Acidithiobacillus caldus ATCC 51756 reveals metabolic versatility in the genus Acidithiobacillus.</title>
        <authorList>
            <person name="Valdes J."/>
            <person name="Quatrini R."/>
            <person name="Hallberg K."/>
            <person name="Dopson M."/>
            <person name="Valenzuela P.D."/>
            <person name="Holmes D.S."/>
        </authorList>
    </citation>
    <scope>NUCLEOTIDE SEQUENCE [LARGE SCALE GENOMIC DNA]</scope>
    <source>
        <strain evidence="3">ATCC 51756 / DSM 8584 / KU</strain>
    </source>
</reference>
<dbReference type="EMBL" id="CP005986">
    <property type="protein sequence ID" value="AIA54682.1"/>
    <property type="molecule type" value="Genomic_DNA"/>
</dbReference>
<evidence type="ECO:0000313" key="3">
    <source>
        <dbReference type="Proteomes" id="UP000005522"/>
    </source>
</evidence>
<dbReference type="eggNOG" id="COG2607">
    <property type="taxonomic scope" value="Bacteria"/>
</dbReference>
<dbReference type="PANTHER" id="PTHR42935">
    <property type="entry name" value="SLR0930 PROTEIN"/>
    <property type="match status" value="1"/>
</dbReference>
<evidence type="ECO:0000313" key="2">
    <source>
        <dbReference type="EMBL" id="AIA54682.1"/>
    </source>
</evidence>
<dbReference type="InterPro" id="IPR008533">
    <property type="entry name" value="DUF815"/>
</dbReference>
<dbReference type="KEGG" id="acz:Acaty_c0805"/>
<dbReference type="PANTHER" id="PTHR42935:SF1">
    <property type="entry name" value="SLR0930 PROTEIN"/>
    <property type="match status" value="1"/>
</dbReference>
<dbReference type="SMART" id="SM00382">
    <property type="entry name" value="AAA"/>
    <property type="match status" value="1"/>
</dbReference>
<protein>
    <submittedName>
        <fullName evidence="2">Putative ATP/GTP-binding protein</fullName>
    </submittedName>
</protein>
<proteinExistence type="predicted"/>
<evidence type="ECO:0000259" key="1">
    <source>
        <dbReference type="SMART" id="SM00382"/>
    </source>
</evidence>
<accession>A0A059ZXN7</accession>
<dbReference type="Gene3D" id="3.40.50.300">
    <property type="entry name" value="P-loop containing nucleotide triphosphate hydrolases"/>
    <property type="match status" value="1"/>
</dbReference>
<name>A0A059ZXN7_ACICK</name>